<dbReference type="InterPro" id="IPR025646">
    <property type="entry name" value="DUF4350"/>
</dbReference>
<evidence type="ECO:0000313" key="3">
    <source>
        <dbReference type="Proteomes" id="UP001338309"/>
    </source>
</evidence>
<evidence type="ECO:0000259" key="1">
    <source>
        <dbReference type="Pfam" id="PF14258"/>
    </source>
</evidence>
<organism evidence="2 3">
    <name type="scientific">Algoriphagus confluentis</name>
    <dbReference type="NCBI Taxonomy" id="1697556"/>
    <lineage>
        <taxon>Bacteria</taxon>
        <taxon>Pseudomonadati</taxon>
        <taxon>Bacteroidota</taxon>
        <taxon>Cytophagia</taxon>
        <taxon>Cytophagales</taxon>
        <taxon>Cyclobacteriaceae</taxon>
        <taxon>Algoriphagus</taxon>
    </lineage>
</organism>
<name>A0ABQ6PLC7_9BACT</name>
<dbReference type="Pfam" id="PF14258">
    <property type="entry name" value="DUF4350"/>
    <property type="match status" value="1"/>
</dbReference>
<sequence length="415" mass="47681">MSKSLRFLFFLLSLSILGMLLLLHSSPPPLDWTLSYSQTDSRPVGAQVFYELLRKVPGDKSDNLEPPIDWIKQAPDQATFVIINHGYTSDPQETHQLLAWVRNGGHLFVSATYFSGGILDSLGIGADLGDFNFPMEFNSLDPDSTEFSSLMLLPPLELEEPVTYDRFLQGIYFTWKDSLSIRVLGQIHPPSNKGEAKPNFIQVPLENGWVTLHAFPEAFSNYFMLHPEWKLYTEQVSGIWNWDQPIILDQYIKEERGSLLTPLSLILQNQYLKSAYYAAWVWVIFWVLFEGKRRQKAIKLIPPVKNQSLEFAKTIASIYFKRKDMTELGQLQIKLFWDYCRSAFFLSGDPNDPYFIQNLIEKSGVDQSATLPLIEQLRKAEKQAQLHSSDIEIIQRSIEKFKSLDHHGRNLQSAP</sequence>
<feature type="domain" description="DUF4350" evidence="1">
    <location>
        <begin position="40"/>
        <end position="226"/>
    </location>
</feature>
<comment type="caution">
    <text evidence="2">The sequence shown here is derived from an EMBL/GenBank/DDBJ whole genome shotgun (WGS) entry which is preliminary data.</text>
</comment>
<dbReference type="RefSeq" id="WP_338222459.1">
    <property type="nucleotide sequence ID" value="NZ_BTPD01000001.1"/>
</dbReference>
<gene>
    <name evidence="2" type="ORF">Aconfl_02940</name>
</gene>
<keyword evidence="3" id="KW-1185">Reference proteome</keyword>
<protein>
    <recommendedName>
        <fullName evidence="1">DUF4350 domain-containing protein</fullName>
    </recommendedName>
</protein>
<reference evidence="2 3" key="1">
    <citation type="submission" date="2023-08" db="EMBL/GenBank/DDBJ databases">
        <title>Draft genome sequence of Algoriphagus confluentis.</title>
        <authorList>
            <person name="Takatani N."/>
            <person name="Hosokawa M."/>
            <person name="Sawabe T."/>
        </authorList>
    </citation>
    <scope>NUCLEOTIDE SEQUENCE [LARGE SCALE GENOMIC DNA]</scope>
    <source>
        <strain evidence="2 3">NBRC 111222</strain>
    </source>
</reference>
<dbReference type="EMBL" id="BTPD01000001">
    <property type="protein sequence ID" value="GMQ27652.1"/>
    <property type="molecule type" value="Genomic_DNA"/>
</dbReference>
<dbReference type="Proteomes" id="UP001338309">
    <property type="component" value="Unassembled WGS sequence"/>
</dbReference>
<accession>A0ABQ6PLC7</accession>
<proteinExistence type="predicted"/>
<evidence type="ECO:0000313" key="2">
    <source>
        <dbReference type="EMBL" id="GMQ27652.1"/>
    </source>
</evidence>